<keyword evidence="6" id="KW-0443">Lipid metabolism</keyword>
<keyword evidence="5" id="KW-0276">Fatty acid metabolism</keyword>
<evidence type="ECO:0000259" key="9">
    <source>
        <dbReference type="PROSITE" id="PS50075"/>
    </source>
</evidence>
<keyword evidence="3" id="KW-0596">Phosphopantetheine</keyword>
<dbReference type="InterPro" id="IPR045851">
    <property type="entry name" value="AMP-bd_C_sf"/>
</dbReference>
<dbReference type="InterPro" id="IPR000873">
    <property type="entry name" value="AMP-dep_synth/lig_dom"/>
</dbReference>
<dbReference type="Gene3D" id="3.40.50.12780">
    <property type="entry name" value="N-terminal domain of ligase-like"/>
    <property type="match status" value="1"/>
</dbReference>
<dbReference type="SUPFAM" id="SSF47336">
    <property type="entry name" value="ACP-like"/>
    <property type="match status" value="2"/>
</dbReference>
<dbReference type="InterPro" id="IPR001242">
    <property type="entry name" value="Condensation_dom"/>
</dbReference>
<feature type="domain" description="Carrier" evidence="9">
    <location>
        <begin position="1697"/>
        <end position="1771"/>
    </location>
</feature>
<dbReference type="FunFam" id="2.30.38.10:FF:000001">
    <property type="entry name" value="Non-ribosomal peptide synthetase PvdI"/>
    <property type="match status" value="1"/>
</dbReference>
<dbReference type="InterPro" id="IPR036736">
    <property type="entry name" value="ACP-like_sf"/>
</dbReference>
<dbReference type="InterPro" id="IPR025110">
    <property type="entry name" value="AMP-bd_C"/>
</dbReference>
<dbReference type="InterPro" id="IPR010071">
    <property type="entry name" value="AA_adenyl_dom"/>
</dbReference>
<comment type="cofactor">
    <cofactor evidence="1">
        <name>pantetheine 4'-phosphate</name>
        <dbReference type="ChEBI" id="CHEBI:47942"/>
    </cofactor>
</comment>
<dbReference type="GO" id="GO:0071766">
    <property type="term" value="P:Actinobacterium-type cell wall biogenesis"/>
    <property type="evidence" value="ECO:0007669"/>
    <property type="project" value="UniProtKB-ARBA"/>
</dbReference>
<dbReference type="FunFam" id="3.30.300.30:FF:000010">
    <property type="entry name" value="Enterobactin synthetase component F"/>
    <property type="match status" value="1"/>
</dbReference>
<dbReference type="SMART" id="SM00823">
    <property type="entry name" value="PKS_PP"/>
    <property type="match status" value="2"/>
</dbReference>
<organism evidence="10 11">
    <name type="scientific">Dulcicalothrix desertica PCC 7102</name>
    <dbReference type="NCBI Taxonomy" id="232991"/>
    <lineage>
        <taxon>Bacteria</taxon>
        <taxon>Bacillati</taxon>
        <taxon>Cyanobacteriota</taxon>
        <taxon>Cyanophyceae</taxon>
        <taxon>Nostocales</taxon>
        <taxon>Calotrichaceae</taxon>
        <taxon>Dulcicalothrix</taxon>
    </lineage>
</organism>
<dbReference type="Pfam" id="PF13193">
    <property type="entry name" value="AMP-binding_C"/>
    <property type="match status" value="1"/>
</dbReference>
<evidence type="ECO:0000256" key="2">
    <source>
        <dbReference type="ARBA" id="ARBA00006432"/>
    </source>
</evidence>
<feature type="region of interest" description="Disordered" evidence="7">
    <location>
        <begin position="1793"/>
        <end position="1815"/>
    </location>
</feature>
<name>A0A433UN73_9CYAN</name>
<dbReference type="InterPro" id="IPR020845">
    <property type="entry name" value="AMP-binding_CS"/>
</dbReference>
<keyword evidence="8" id="KW-1133">Transmembrane helix</keyword>
<evidence type="ECO:0000256" key="3">
    <source>
        <dbReference type="ARBA" id="ARBA00022450"/>
    </source>
</evidence>
<protein>
    <recommendedName>
        <fullName evidence="9">Carrier domain-containing protein</fullName>
    </recommendedName>
</protein>
<dbReference type="GO" id="GO:0005829">
    <property type="term" value="C:cytosol"/>
    <property type="evidence" value="ECO:0007669"/>
    <property type="project" value="TreeGrafter"/>
</dbReference>
<dbReference type="GO" id="GO:0006631">
    <property type="term" value="P:fatty acid metabolic process"/>
    <property type="evidence" value="ECO:0007669"/>
    <property type="project" value="UniProtKB-KW"/>
</dbReference>
<dbReference type="Gene3D" id="3.30.559.30">
    <property type="entry name" value="Nonribosomal peptide synthetase, condensation domain"/>
    <property type="match status" value="1"/>
</dbReference>
<keyword evidence="11" id="KW-1185">Reference proteome</keyword>
<dbReference type="GO" id="GO:0043041">
    <property type="term" value="P:amino acid activation for nonribosomal peptide biosynthetic process"/>
    <property type="evidence" value="ECO:0007669"/>
    <property type="project" value="TreeGrafter"/>
</dbReference>
<dbReference type="PANTHER" id="PTHR45527">
    <property type="entry name" value="NONRIBOSOMAL PEPTIDE SYNTHETASE"/>
    <property type="match status" value="1"/>
</dbReference>
<proteinExistence type="inferred from homology"/>
<sequence>MLDDLKNTMYNFSTLVELLRYRGQYQGDKIAYTFLQDGEIESSSLTYGELDQQAQGIAASLQSLGTTGERALLLYPPSLEFIIAFFGCLYAGIVPVPAYPPRRNHNMSRLETIVVDAQATFALTISSELANLESRWALNSEISGLRWLATDEIDKNLSSFWQEPTLSKNTLAFLQYTSGSTGKPKGVMVSHGNILHNERLIQMAFGHTKETIFVGWLPLFHDMGLIGNVLQPLYLGIPSFLMSPVAFLQQPVRWLQAISRYKATTSGGPNFAYDLCVNKITPEQISSLDLSSWEVAFNGSEPIRAETLQQFARKFADCGFRYSAFYPCYGMAETTLFVSGGLKTAPPVLYNLEEAALEQNQVLSSTLDQVGSRTIVGCGLTLFDKITIVDPKTMLQCRSDQVGEIWVSGSSVAQGYWNQPQLTEQIFNADIANTDAIDANSAPKASGSFLRTGDLGFFQNGELFVTGRLKDIIIIRGRNYYPQDIELTLEKSHPGLRFGCSASFGVEVNGEEKLVVACEVERSYLRQLNVDEVVGAIRSAISQQHEIQAYAVLLLRTASIPKTSSGKIQRHACKVGFLDESLDIVGSSILEDSYLVDSINKLDRETLLAMQLEDQQGWLLSYLQKRVAQVLKVAPSQLDQHQPLTTLGFDSLMAVELKNEIETSFGVILPMTSFLESSGTAQIAIEILNQFTASSPTLETALVPIQQANAEYPLSYGQRSLWFLHQLTPDSPAYNIAAPIRIKADLDIPALQRAFQKLVDRHPALRTTFMAPDGEPKQQVHNFKQVYFQVENASAWSETFLNNRLVEDAYRPFDLKQGPLLRVNLFTRSTNEYILLLVVHHIIADFWSLSVLLQEMGKLYQAEKDGTTAALAPLELQYTDYAHASVQMLANAEGAKHWAYWQKQLAGELPTLNLPTDRPRPPVQTYQGASQSFKLNAELTSKLKALSRAHGTTLYTTLLAAFQVLLLRYTGQEDLLVGSPTGGRVRAELAGLIGYFVNPIVCRANLSGNPTFKEFLNQVRSKVLDAFKHQDYPFALLVERLQPTRDLSISPLFQVMFVMQKAHLLHDEGLTAFALGETGAKMSLGDLQLESLGLEQRIAQFDLTLTIAEVELELAASLEYNIDLFDTDTIYRMSEHLQTLLEEIVANPEQPVSKLPLLTAFERHQLVEWNQTQSNYPQDKCIHQLFEEQVERTPEAVAVVFEDLQITYRELNTRANKLAHYLQQLGVKPEQLVGICIDRSIEILVAFLGVLKAGGAYIPLDPQLPKQRWHSILNDSQLRVLLTQEKLLPQLPESELHKVCIDRDWGTISQHKSDNPRCAVHPENLAYVIYTSGSTGKPKGVLIQHSSLSNHSCAIAKKYDINSNDRTLEFAVFSFDQAGEEIFPPLLSGATMVMRPDRIFTSIVDFVQFVEKEKLTVLNLPTPYWLEWTRALSQLDVYCPKSVRLVVVGMEKTQPEQLAFWRQQVGTNVKWYNAYGPTETTITATLYQPVPCAEKDIAHCVPIGRSIANTQTYILDNNLQSVPIGVPGELHIGGFGLARGYLNHPELTAQKFIPNPFSNEPGARLYKTGDLVRYMSDGNIEFLGRIDNQVKIRGFRIELPEIEAILTQHPEVAQAVVIVQENQLNDKCLIAYVVPKKQALTTTTLRNFLNEKLPEYMIPAIFVMLEALPFLPNGKINRRALPEPESLRPELNVAYVMPQTKIERLIAAVWQEMLQVEKVGIYDNFFELGGHSLLMVQIHSRLIAILDNISILDMFKYPSIHTLAKYLSNKHSEEIVSENRSRLEIRSDRQTLRNQQKQLRQTHRAQTNAKGVPNE</sequence>
<dbReference type="SUPFAM" id="SSF52777">
    <property type="entry name" value="CoA-dependent acyltransferases"/>
    <property type="match status" value="2"/>
</dbReference>
<dbReference type="RefSeq" id="WP_127087024.1">
    <property type="nucleotide sequence ID" value="NZ_RSCL01000042.1"/>
</dbReference>
<dbReference type="InterPro" id="IPR009081">
    <property type="entry name" value="PP-bd_ACP"/>
</dbReference>
<evidence type="ECO:0000256" key="7">
    <source>
        <dbReference type="SAM" id="MobiDB-lite"/>
    </source>
</evidence>
<dbReference type="Gene3D" id="3.40.50.980">
    <property type="match status" value="2"/>
</dbReference>
<dbReference type="OrthoDB" id="9803968at2"/>
<dbReference type="Gene3D" id="1.10.1200.10">
    <property type="entry name" value="ACP-like"/>
    <property type="match status" value="2"/>
</dbReference>
<comment type="caution">
    <text evidence="10">The sequence shown here is derived from an EMBL/GenBank/DDBJ whole genome shotgun (WGS) entry which is preliminary data.</text>
</comment>
<dbReference type="GO" id="GO:0044550">
    <property type="term" value="P:secondary metabolite biosynthetic process"/>
    <property type="evidence" value="ECO:0007669"/>
    <property type="project" value="UniProtKB-ARBA"/>
</dbReference>
<dbReference type="GO" id="GO:0031177">
    <property type="term" value="F:phosphopantetheine binding"/>
    <property type="evidence" value="ECO:0007669"/>
    <property type="project" value="InterPro"/>
</dbReference>
<dbReference type="InterPro" id="IPR042099">
    <property type="entry name" value="ANL_N_sf"/>
</dbReference>
<evidence type="ECO:0000313" key="11">
    <source>
        <dbReference type="Proteomes" id="UP000271624"/>
    </source>
</evidence>
<dbReference type="InterPro" id="IPR023213">
    <property type="entry name" value="CAT-like_dom_sf"/>
</dbReference>
<keyword evidence="8" id="KW-0812">Transmembrane</keyword>
<dbReference type="FunFam" id="3.40.50.12780:FF:000012">
    <property type="entry name" value="Non-ribosomal peptide synthetase"/>
    <property type="match status" value="1"/>
</dbReference>
<dbReference type="GO" id="GO:0003824">
    <property type="term" value="F:catalytic activity"/>
    <property type="evidence" value="ECO:0007669"/>
    <property type="project" value="InterPro"/>
</dbReference>
<dbReference type="Gene3D" id="3.30.559.10">
    <property type="entry name" value="Chloramphenicol acetyltransferase-like domain"/>
    <property type="match status" value="1"/>
</dbReference>
<dbReference type="Gene3D" id="3.30.300.30">
    <property type="match status" value="2"/>
</dbReference>
<accession>A0A433UN73</accession>
<keyword evidence="4" id="KW-0597">Phosphoprotein</keyword>
<dbReference type="NCBIfam" id="TIGR01733">
    <property type="entry name" value="AA-adenyl-dom"/>
    <property type="match status" value="1"/>
</dbReference>
<evidence type="ECO:0000256" key="6">
    <source>
        <dbReference type="ARBA" id="ARBA00023098"/>
    </source>
</evidence>
<keyword evidence="8" id="KW-0472">Membrane</keyword>
<reference evidence="10" key="2">
    <citation type="journal article" date="2019" name="Genome Biol. Evol.">
        <title>Day and night: Metabolic profiles and evolutionary relationships of six axenic non-marine cyanobacteria.</title>
        <authorList>
            <person name="Will S.E."/>
            <person name="Henke P."/>
            <person name="Boedeker C."/>
            <person name="Huang S."/>
            <person name="Brinkmann H."/>
            <person name="Rohde M."/>
            <person name="Jarek M."/>
            <person name="Friedl T."/>
            <person name="Seufert S."/>
            <person name="Schumacher M."/>
            <person name="Overmann J."/>
            <person name="Neumann-Schaal M."/>
            <person name="Petersen J."/>
        </authorList>
    </citation>
    <scope>NUCLEOTIDE SEQUENCE [LARGE SCALE GENOMIC DNA]</scope>
    <source>
        <strain evidence="10">PCC 7102</strain>
    </source>
</reference>
<dbReference type="InterPro" id="IPR040097">
    <property type="entry name" value="FAAL/FAAC"/>
</dbReference>
<dbReference type="Gene3D" id="2.30.38.10">
    <property type="entry name" value="Luciferase, Domain 3"/>
    <property type="match status" value="1"/>
</dbReference>
<comment type="similarity">
    <text evidence="2">Belongs to the ATP-dependent AMP-binding enzyme family.</text>
</comment>
<dbReference type="SUPFAM" id="SSF56801">
    <property type="entry name" value="Acetyl-CoA synthetase-like"/>
    <property type="match status" value="2"/>
</dbReference>
<evidence type="ECO:0000256" key="8">
    <source>
        <dbReference type="SAM" id="Phobius"/>
    </source>
</evidence>
<dbReference type="EMBL" id="RSCL01000042">
    <property type="protein sequence ID" value="RUS95289.1"/>
    <property type="molecule type" value="Genomic_DNA"/>
</dbReference>
<dbReference type="Pfam" id="PF00668">
    <property type="entry name" value="Condensation"/>
    <property type="match status" value="1"/>
</dbReference>
<evidence type="ECO:0000313" key="10">
    <source>
        <dbReference type="EMBL" id="RUS95289.1"/>
    </source>
</evidence>
<dbReference type="CDD" id="cd19531">
    <property type="entry name" value="LCL_NRPS-like"/>
    <property type="match status" value="1"/>
</dbReference>
<dbReference type="FunFam" id="3.40.50.980:FF:000001">
    <property type="entry name" value="Non-ribosomal peptide synthetase"/>
    <property type="match status" value="1"/>
</dbReference>
<feature type="transmembrane region" description="Helical" evidence="8">
    <location>
        <begin position="81"/>
        <end position="99"/>
    </location>
</feature>
<reference evidence="10" key="1">
    <citation type="submission" date="2018-12" db="EMBL/GenBank/DDBJ databases">
        <authorList>
            <person name="Will S."/>
            <person name="Neumann-Schaal M."/>
            <person name="Henke P."/>
        </authorList>
    </citation>
    <scope>NUCLEOTIDE SEQUENCE</scope>
    <source>
        <strain evidence="10">PCC 7102</strain>
    </source>
</reference>
<dbReference type="InterPro" id="IPR020806">
    <property type="entry name" value="PKS_PP-bd"/>
</dbReference>
<feature type="domain" description="Carrier" evidence="9">
    <location>
        <begin position="617"/>
        <end position="692"/>
    </location>
</feature>
<dbReference type="Proteomes" id="UP000271624">
    <property type="component" value="Unassembled WGS sequence"/>
</dbReference>
<gene>
    <name evidence="10" type="ORF">DSM106972_090650</name>
</gene>
<dbReference type="Pfam" id="PF00501">
    <property type="entry name" value="AMP-binding"/>
    <property type="match status" value="2"/>
</dbReference>
<dbReference type="FunFam" id="3.40.50.12780:FF:000013">
    <property type="entry name" value="Long-chain-fatty-acid--AMP ligase FadD32"/>
    <property type="match status" value="1"/>
</dbReference>
<evidence type="ECO:0000256" key="4">
    <source>
        <dbReference type="ARBA" id="ARBA00022553"/>
    </source>
</evidence>
<dbReference type="CDD" id="cd05931">
    <property type="entry name" value="FAAL"/>
    <property type="match status" value="1"/>
</dbReference>
<dbReference type="Pfam" id="PF00550">
    <property type="entry name" value="PP-binding"/>
    <property type="match status" value="2"/>
</dbReference>
<dbReference type="PANTHER" id="PTHR45527:SF1">
    <property type="entry name" value="FATTY ACID SYNTHASE"/>
    <property type="match status" value="1"/>
</dbReference>
<dbReference type="PROSITE" id="PS00455">
    <property type="entry name" value="AMP_BINDING"/>
    <property type="match status" value="2"/>
</dbReference>
<dbReference type="Pfam" id="PF23024">
    <property type="entry name" value="AMP-dom_DIP2-like"/>
    <property type="match status" value="1"/>
</dbReference>
<dbReference type="PROSITE" id="PS50075">
    <property type="entry name" value="CARRIER"/>
    <property type="match status" value="2"/>
</dbReference>
<dbReference type="GO" id="GO:0008610">
    <property type="term" value="P:lipid biosynthetic process"/>
    <property type="evidence" value="ECO:0007669"/>
    <property type="project" value="InterPro"/>
</dbReference>
<evidence type="ECO:0000256" key="1">
    <source>
        <dbReference type="ARBA" id="ARBA00001957"/>
    </source>
</evidence>
<feature type="compositionally biased region" description="Polar residues" evidence="7">
    <location>
        <begin position="1793"/>
        <end position="1809"/>
    </location>
</feature>
<evidence type="ECO:0000256" key="5">
    <source>
        <dbReference type="ARBA" id="ARBA00022832"/>
    </source>
</evidence>